<feature type="compositionally biased region" description="Polar residues" evidence="1">
    <location>
        <begin position="1000"/>
        <end position="1020"/>
    </location>
</feature>
<accession>A0A165IFC3</accession>
<keyword evidence="3" id="KW-1185">Reference proteome</keyword>
<feature type="compositionally biased region" description="Acidic residues" evidence="1">
    <location>
        <begin position="82"/>
        <end position="91"/>
    </location>
</feature>
<feature type="region of interest" description="Disordered" evidence="1">
    <location>
        <begin position="393"/>
        <end position="419"/>
    </location>
</feature>
<reference evidence="2 3" key="1">
    <citation type="journal article" date="2016" name="Fungal Biol.">
        <title>The genome of Xylona heveae provides a window into fungal endophytism.</title>
        <authorList>
            <person name="Gazis R."/>
            <person name="Kuo A."/>
            <person name="Riley R."/>
            <person name="LaButti K."/>
            <person name="Lipzen A."/>
            <person name="Lin J."/>
            <person name="Amirebrahimi M."/>
            <person name="Hesse C.N."/>
            <person name="Spatafora J.W."/>
            <person name="Henrissat B."/>
            <person name="Hainaut M."/>
            <person name="Grigoriev I.V."/>
            <person name="Hibbett D.S."/>
        </authorList>
    </citation>
    <scope>NUCLEOTIDE SEQUENCE [LARGE SCALE GENOMIC DNA]</scope>
    <source>
        <strain evidence="2 3">TC161</strain>
    </source>
</reference>
<dbReference type="EMBL" id="KV407455">
    <property type="protein sequence ID" value="KZF24820.1"/>
    <property type="molecule type" value="Genomic_DNA"/>
</dbReference>
<proteinExistence type="predicted"/>
<dbReference type="InParanoid" id="A0A165IFC3"/>
<feature type="region of interest" description="Disordered" evidence="1">
    <location>
        <begin position="1"/>
        <end position="178"/>
    </location>
</feature>
<feature type="compositionally biased region" description="Polar residues" evidence="1">
    <location>
        <begin position="156"/>
        <end position="167"/>
    </location>
</feature>
<feature type="region of interest" description="Disordered" evidence="1">
    <location>
        <begin position="487"/>
        <end position="513"/>
    </location>
</feature>
<feature type="region of interest" description="Disordered" evidence="1">
    <location>
        <begin position="895"/>
        <end position="946"/>
    </location>
</feature>
<feature type="compositionally biased region" description="Polar residues" evidence="1">
    <location>
        <begin position="396"/>
        <end position="419"/>
    </location>
</feature>
<feature type="compositionally biased region" description="Polar residues" evidence="1">
    <location>
        <begin position="860"/>
        <end position="876"/>
    </location>
</feature>
<evidence type="ECO:0000313" key="3">
    <source>
        <dbReference type="Proteomes" id="UP000076632"/>
    </source>
</evidence>
<feature type="compositionally biased region" description="Low complexity" evidence="1">
    <location>
        <begin position="142"/>
        <end position="155"/>
    </location>
</feature>
<feature type="compositionally biased region" description="Basic and acidic residues" evidence="1">
    <location>
        <begin position="790"/>
        <end position="802"/>
    </location>
</feature>
<feature type="compositionally biased region" description="Low complexity" evidence="1">
    <location>
        <begin position="320"/>
        <end position="335"/>
    </location>
</feature>
<dbReference type="Proteomes" id="UP000076632">
    <property type="component" value="Unassembled WGS sequence"/>
</dbReference>
<dbReference type="STRING" id="1328760.A0A165IFC3"/>
<evidence type="ECO:0000313" key="2">
    <source>
        <dbReference type="EMBL" id="KZF24820.1"/>
    </source>
</evidence>
<dbReference type="GeneID" id="28896849"/>
<feature type="compositionally biased region" description="Polar residues" evidence="1">
    <location>
        <begin position="821"/>
        <end position="836"/>
    </location>
</feature>
<feature type="compositionally biased region" description="Basic and acidic residues" evidence="1">
    <location>
        <begin position="100"/>
        <end position="129"/>
    </location>
</feature>
<evidence type="ECO:0000256" key="1">
    <source>
        <dbReference type="SAM" id="MobiDB-lite"/>
    </source>
</evidence>
<feature type="compositionally biased region" description="Basic and acidic residues" evidence="1">
    <location>
        <begin position="203"/>
        <end position="215"/>
    </location>
</feature>
<feature type="compositionally biased region" description="Low complexity" evidence="1">
    <location>
        <begin position="236"/>
        <end position="255"/>
    </location>
</feature>
<feature type="compositionally biased region" description="Basic and acidic residues" evidence="1">
    <location>
        <begin position="487"/>
        <end position="505"/>
    </location>
</feature>
<organism evidence="2 3">
    <name type="scientific">Xylona heveae (strain CBS 132557 / TC161)</name>
    <dbReference type="NCBI Taxonomy" id="1328760"/>
    <lineage>
        <taxon>Eukaryota</taxon>
        <taxon>Fungi</taxon>
        <taxon>Dikarya</taxon>
        <taxon>Ascomycota</taxon>
        <taxon>Pezizomycotina</taxon>
        <taxon>Xylonomycetes</taxon>
        <taxon>Xylonales</taxon>
        <taxon>Xylonaceae</taxon>
        <taxon>Xylona</taxon>
    </lineage>
</organism>
<feature type="region of interest" description="Disordered" evidence="1">
    <location>
        <begin position="192"/>
        <end position="375"/>
    </location>
</feature>
<feature type="compositionally biased region" description="Polar residues" evidence="1">
    <location>
        <begin position="223"/>
        <end position="235"/>
    </location>
</feature>
<dbReference type="AlphaFoldDB" id="A0A165IFC3"/>
<gene>
    <name evidence="2" type="ORF">L228DRAFT_243545</name>
</gene>
<feature type="compositionally biased region" description="Basic and acidic residues" evidence="1">
    <location>
        <begin position="895"/>
        <end position="909"/>
    </location>
</feature>
<feature type="region of interest" description="Disordered" evidence="1">
    <location>
        <begin position="961"/>
        <end position="1039"/>
    </location>
</feature>
<feature type="compositionally biased region" description="Basic and acidic residues" evidence="1">
    <location>
        <begin position="923"/>
        <end position="935"/>
    </location>
</feature>
<dbReference type="RefSeq" id="XP_018190375.1">
    <property type="nucleotide sequence ID" value="XM_018331712.1"/>
</dbReference>
<feature type="compositionally biased region" description="Basic and acidic residues" evidence="1">
    <location>
        <begin position="25"/>
        <end position="81"/>
    </location>
</feature>
<dbReference type="OMA" id="RWRQSIR"/>
<sequence>MAYNAIAQREHEQLSDDESSVTSTRPDRAVTHDTGHESTNDKEDATAEPRPESRESFASAEEDHFSERPKSPASKPEKYDLLEEDDYEEPIPVEPGNENASHKEHVESKGSDGDHSSSQESIRRGKQHEPTPTADTEEKLSSMDSSTSSPEPTMTVRTYSSEGSMSRQHPKPGLQSIQGAYIDNVERLERSAERLSMGSDIGEELRKLKEEERKSASRRSSLHDSQANGGRSKTPSFSHQFSTGSISSSIVGVNSHARHGGYSSSAYVTSPKGSIRSGSSSHFSYAGRPTSHGSRLANLPEPELEGRPLDSMVTSPGLQSTRSTTSIRSPSSAARHAADDDPHEHTSPSSQKGHVTRHDQNATLDTPERPASTDTYQQARTLFTDFDGVHYPVEPQSRSTSGYLTATSREPSFNRNSRPMSFLEPLPGENMIYYPAPVPEILNLPKRLSKIPAGFARDKRRSQAPGFDRDASRQSVNWFPGLLEGVDHSEEKVEKKDESNEEKGNRRNTVNLDRIPPQLRASVFFQEPSVEPDIVIKGGSAVATLDSILDASATAPVNAFLDHPFAGQVGKEVYGKERASQSSADLVGRHLDVPKSRQSNVLRKRNSAGTLEIAQRREGSRFSLASSDARLSEALHGAPSEAELAAQHDDTTLLGRSGTAGPAFEDEGAINATEEPDEGQLEDEFFGPPTTLLAELQLRKRQQRQRNLTAATAFPNGMRSTLLELDAVAQLQKNSRQHKRVTLAWERPDAAQGDEIDDEVPLGVLFPGKDTLMNKYNTMSGADRPLGLMAKRDLEDNEPLSRRRERLRRPSRPFRDASPNARASTMFLSNLDTNGRSGDVDLEEPEGETLAQRLKRMKTKSQLINDSDSKPINNDTAGGDFTSELLGELGIAEAKSGKDEQADVAKQEPEAVEETLGQRKKRLQAEREAQSHDVGGENEANSRPRLQATRSMADILQAYPVPIKRSSSQDRLSTMLGAPNARGGRSVSQDRLSTMLGAGQRSSSQDRLSTMLGVTQGQRSASHEQKTRGRAARRSMYPQFPNTPGVAPAPGFNQYGMAANPYGANAYNGGYMMQNYSAPMSQYQLGSPNAFFSPTLGTNMGVPYTNGSYFPAPMQQPMNMNQSMMFQPNMFNQGMPYGGMGGGFGGNASMMQLPQVPSMQRDRIDQWRQSVTH</sequence>
<dbReference type="OrthoDB" id="5288142at2759"/>
<name>A0A165IFC3_XYLHT</name>
<protein>
    <submittedName>
        <fullName evidence="2">Uncharacterized protein</fullName>
    </submittedName>
</protein>
<feature type="compositionally biased region" description="Low complexity" evidence="1">
    <location>
        <begin position="270"/>
        <end position="284"/>
    </location>
</feature>
<feature type="region of interest" description="Disordered" evidence="1">
    <location>
        <begin position="788"/>
        <end position="881"/>
    </location>
</feature>
<feature type="compositionally biased region" description="Basic residues" evidence="1">
    <location>
        <begin position="803"/>
        <end position="812"/>
    </location>
</feature>
<feature type="compositionally biased region" description="Basic and acidic residues" evidence="1">
    <location>
        <begin position="336"/>
        <end position="346"/>
    </location>
</feature>